<dbReference type="EMBL" id="FJOG01000002">
    <property type="protein sequence ID" value="CZR51965.1"/>
    <property type="molecule type" value="Genomic_DNA"/>
</dbReference>
<evidence type="ECO:0000256" key="9">
    <source>
        <dbReference type="ARBA" id="ARBA00023180"/>
    </source>
</evidence>
<keyword evidence="5 11" id="KW-0732">Signal</keyword>
<proteinExistence type="inferred from homology"/>
<feature type="coiled-coil region" evidence="12">
    <location>
        <begin position="209"/>
        <end position="236"/>
    </location>
</feature>
<evidence type="ECO:0000256" key="4">
    <source>
        <dbReference type="ARBA" id="ARBA00022692"/>
    </source>
</evidence>
<evidence type="ECO:0000313" key="15">
    <source>
        <dbReference type="Proteomes" id="UP000184330"/>
    </source>
</evidence>
<feature type="chain" id="PRO_5012114825" description="Nuclear membrane fusion protein Kar5" evidence="13">
    <location>
        <begin position="19"/>
        <end position="528"/>
    </location>
</feature>
<comment type="subcellular location">
    <subcellularLocation>
        <location evidence="11">Endoplasmic reticulum membrane</location>
    </subcellularLocation>
    <subcellularLocation>
        <location evidence="11">Nucleus membrane</location>
    </subcellularLocation>
</comment>
<keyword evidence="7" id="KW-1133">Transmembrane helix</keyword>
<dbReference type="OrthoDB" id="5311848at2759"/>
<protein>
    <recommendedName>
        <fullName evidence="16">Nuclear membrane fusion protein Kar5</fullName>
    </recommendedName>
</protein>
<evidence type="ECO:0000256" key="10">
    <source>
        <dbReference type="ARBA" id="ARBA00023242"/>
    </source>
</evidence>
<evidence type="ECO:0008006" key="16">
    <source>
        <dbReference type="Google" id="ProtNLM"/>
    </source>
</evidence>
<keyword evidence="8" id="KW-0472">Membrane</keyword>
<dbReference type="GO" id="GO:0031965">
    <property type="term" value="C:nuclear membrane"/>
    <property type="evidence" value="ECO:0007669"/>
    <property type="project" value="UniProtKB-SubCell"/>
</dbReference>
<dbReference type="AlphaFoldDB" id="A0A1L7WGR5"/>
<evidence type="ECO:0000313" key="14">
    <source>
        <dbReference type="EMBL" id="CZR51965.1"/>
    </source>
</evidence>
<evidence type="ECO:0000256" key="6">
    <source>
        <dbReference type="ARBA" id="ARBA00022824"/>
    </source>
</evidence>
<dbReference type="InterPro" id="IPR007292">
    <property type="entry name" value="Nuclear_fusion_Kar5"/>
</dbReference>
<dbReference type="STRING" id="576137.A0A1L7WGR5"/>
<name>A0A1L7WGR5_9HELO</name>
<comment type="function">
    <text evidence="1 11">Required for nuclear membrane fusion during karyogamy.</text>
</comment>
<keyword evidence="15" id="KW-1185">Reference proteome</keyword>
<comment type="similarity">
    <text evidence="2 11">Belongs to the KAR5 family.</text>
</comment>
<dbReference type="Proteomes" id="UP000184330">
    <property type="component" value="Unassembled WGS sequence"/>
</dbReference>
<evidence type="ECO:0000256" key="1">
    <source>
        <dbReference type="ARBA" id="ARBA00003389"/>
    </source>
</evidence>
<keyword evidence="9" id="KW-0325">Glycoprotein</keyword>
<accession>A0A1L7WGR5</accession>
<keyword evidence="4" id="KW-0812">Transmembrane</keyword>
<gene>
    <name evidence="14" type="ORF">PAC_01842</name>
</gene>
<organism evidence="14 15">
    <name type="scientific">Phialocephala subalpina</name>
    <dbReference type="NCBI Taxonomy" id="576137"/>
    <lineage>
        <taxon>Eukaryota</taxon>
        <taxon>Fungi</taxon>
        <taxon>Dikarya</taxon>
        <taxon>Ascomycota</taxon>
        <taxon>Pezizomycotina</taxon>
        <taxon>Leotiomycetes</taxon>
        <taxon>Helotiales</taxon>
        <taxon>Mollisiaceae</taxon>
        <taxon>Phialocephala</taxon>
        <taxon>Phialocephala fortinii species complex</taxon>
    </lineage>
</organism>
<evidence type="ECO:0000256" key="11">
    <source>
        <dbReference type="RuleBase" id="RU368082"/>
    </source>
</evidence>
<feature type="signal peptide" evidence="13">
    <location>
        <begin position="1"/>
        <end position="18"/>
    </location>
</feature>
<evidence type="ECO:0000256" key="12">
    <source>
        <dbReference type="SAM" id="Coils"/>
    </source>
</evidence>
<sequence length="528" mass="58371">MKLSQLVILVVIPGTALAYSPWRSTNQVDTVSNDVNTPNDSDSKFNPSELLDFKAHKPEVYTKALMELKRLEQEPICHRTAAQLLMNNCRGIEENDASENQWGSSHLQRHHVESFANGLTMCDAERAKWAIPEACFPFESSALYRASRDKHSRLDVSHHQVGDCIEALGRESSHWTTWINAREKAVTICRAARLDIEKDQALHMHKHLIELMQQFTDDLEDDLAKLKENLATGSQNAKSFVDNLMNQAESGKARLIEVFESVSDDVQGVGKAINAVRESGNDVMRMFKLSMQTVIQRNAEMAAEQEQALATTTNSFQNRVGAVNAIVGETEASVLVMQDALQQLIPMVMALHERQDALEQKAQAALSAVINATKLLQSHSQNLHQASAKASDINENLNKAVLTARTWQDTLSVSTSMPDWALRVLCPLTTLVLGNFGIASPTIGSNLMLFIGGFIAGETTVQVRHLHSSIQSLLTPSFLRSAEPRHARNISMPSLAKASADIDSPNPSTTEGFRVEIRDGMDEQTFGH</sequence>
<evidence type="ECO:0000256" key="5">
    <source>
        <dbReference type="ARBA" id="ARBA00022729"/>
    </source>
</evidence>
<keyword evidence="10 11" id="KW-0539">Nucleus</keyword>
<keyword evidence="12" id="KW-0175">Coiled coil</keyword>
<dbReference type="PANTHER" id="PTHR28012">
    <property type="entry name" value="NUCLEAR FUSION PROTEIN KAR5"/>
    <property type="match status" value="1"/>
</dbReference>
<keyword evidence="3 11" id="KW-0415">Karyogamy</keyword>
<evidence type="ECO:0000256" key="7">
    <source>
        <dbReference type="ARBA" id="ARBA00022989"/>
    </source>
</evidence>
<evidence type="ECO:0000256" key="8">
    <source>
        <dbReference type="ARBA" id="ARBA00023136"/>
    </source>
</evidence>
<evidence type="ECO:0000256" key="3">
    <source>
        <dbReference type="ARBA" id="ARBA00022459"/>
    </source>
</evidence>
<keyword evidence="6 11" id="KW-0256">Endoplasmic reticulum</keyword>
<dbReference type="PANTHER" id="PTHR28012:SF1">
    <property type="entry name" value="NUCLEAR FUSION PROTEIN KAR5"/>
    <property type="match status" value="1"/>
</dbReference>
<dbReference type="Pfam" id="PF04163">
    <property type="entry name" value="Tht1"/>
    <property type="match status" value="1"/>
</dbReference>
<dbReference type="GO" id="GO:0000742">
    <property type="term" value="P:karyogamy involved in conjugation with cellular fusion"/>
    <property type="evidence" value="ECO:0007669"/>
    <property type="project" value="UniProtKB-UniRule"/>
</dbReference>
<evidence type="ECO:0000256" key="2">
    <source>
        <dbReference type="ARBA" id="ARBA00010473"/>
    </source>
</evidence>
<dbReference type="GO" id="GO:0048288">
    <property type="term" value="P:nuclear membrane fusion involved in karyogamy"/>
    <property type="evidence" value="ECO:0007669"/>
    <property type="project" value="UniProtKB-UniRule"/>
</dbReference>
<evidence type="ECO:0000256" key="13">
    <source>
        <dbReference type="SAM" id="SignalP"/>
    </source>
</evidence>
<reference evidence="14 15" key="1">
    <citation type="submission" date="2016-03" db="EMBL/GenBank/DDBJ databases">
        <authorList>
            <person name="Ploux O."/>
        </authorList>
    </citation>
    <scope>NUCLEOTIDE SEQUENCE [LARGE SCALE GENOMIC DNA]</scope>
    <source>
        <strain evidence="14 15">UAMH 11012</strain>
    </source>
</reference>
<dbReference type="GO" id="GO:0005789">
    <property type="term" value="C:endoplasmic reticulum membrane"/>
    <property type="evidence" value="ECO:0007669"/>
    <property type="project" value="UniProtKB-SubCell"/>
</dbReference>